<dbReference type="SUPFAM" id="SSF53335">
    <property type="entry name" value="S-adenosyl-L-methionine-dependent methyltransferases"/>
    <property type="match status" value="1"/>
</dbReference>
<dbReference type="Gene3D" id="3.40.50.150">
    <property type="entry name" value="Vaccinia Virus protein VP39"/>
    <property type="match status" value="1"/>
</dbReference>
<gene>
    <name evidence="2" type="ORF">EV189_0563</name>
</gene>
<keyword evidence="2" id="KW-0489">Methyltransferase</keyword>
<keyword evidence="3" id="KW-1185">Reference proteome</keyword>
<feature type="domain" description="Methyltransferase" evidence="1">
    <location>
        <begin position="41"/>
        <end position="131"/>
    </location>
</feature>
<organism evidence="2 3">
    <name type="scientific">Motilibacter rhizosphaerae</name>
    <dbReference type="NCBI Taxonomy" id="598652"/>
    <lineage>
        <taxon>Bacteria</taxon>
        <taxon>Bacillati</taxon>
        <taxon>Actinomycetota</taxon>
        <taxon>Actinomycetes</taxon>
        <taxon>Motilibacterales</taxon>
        <taxon>Motilibacteraceae</taxon>
        <taxon>Motilibacter</taxon>
    </lineage>
</organism>
<comment type="caution">
    <text evidence="2">The sequence shown here is derived from an EMBL/GenBank/DDBJ whole genome shotgun (WGS) entry which is preliminary data.</text>
</comment>
<dbReference type="Proteomes" id="UP000293638">
    <property type="component" value="Unassembled WGS sequence"/>
</dbReference>
<dbReference type="InterPro" id="IPR029063">
    <property type="entry name" value="SAM-dependent_MTases_sf"/>
</dbReference>
<evidence type="ECO:0000313" key="3">
    <source>
        <dbReference type="Proteomes" id="UP000293638"/>
    </source>
</evidence>
<sequence>MQRAYGRLATAYIDLFGMIEQLHPDDVDLVVRHLGNLEGPVLDIGCGPGHYTAHLRALGVDARGIDLVPEFVAHARAAHPGVPYELGSMLDLPAPTGSLSGVLAWYSTIHLDDGQFALALGEFRRVLQTDGLLVLGFFDGIEHDAFAHKVVPAWRWPVDQLAERLSGNGFVEIERQQRDASDDVRAHAALVLRRAD</sequence>
<evidence type="ECO:0000313" key="2">
    <source>
        <dbReference type="EMBL" id="RZS91325.1"/>
    </source>
</evidence>
<dbReference type="AlphaFoldDB" id="A0A4Q7NVV8"/>
<dbReference type="Pfam" id="PF13649">
    <property type="entry name" value="Methyltransf_25"/>
    <property type="match status" value="1"/>
</dbReference>
<name>A0A4Q7NVV8_9ACTN</name>
<dbReference type="EMBL" id="SGXD01000001">
    <property type="protein sequence ID" value="RZS91325.1"/>
    <property type="molecule type" value="Genomic_DNA"/>
</dbReference>
<reference evidence="2 3" key="1">
    <citation type="submission" date="2019-02" db="EMBL/GenBank/DDBJ databases">
        <title>Genomic Encyclopedia of Type Strains, Phase IV (KMG-IV): sequencing the most valuable type-strain genomes for metagenomic binning, comparative biology and taxonomic classification.</title>
        <authorList>
            <person name="Goeker M."/>
        </authorList>
    </citation>
    <scope>NUCLEOTIDE SEQUENCE [LARGE SCALE GENOMIC DNA]</scope>
    <source>
        <strain evidence="2 3">DSM 45622</strain>
    </source>
</reference>
<keyword evidence="2" id="KW-0808">Transferase</keyword>
<keyword evidence="2" id="KW-0830">Ubiquinone</keyword>
<protein>
    <submittedName>
        <fullName evidence="2">Ubiquinone/menaquinone biosynthesis C-methylase UbiE</fullName>
    </submittedName>
</protein>
<proteinExistence type="predicted"/>
<dbReference type="InterPro" id="IPR041698">
    <property type="entry name" value="Methyltransf_25"/>
</dbReference>
<dbReference type="GO" id="GO:0008168">
    <property type="term" value="F:methyltransferase activity"/>
    <property type="evidence" value="ECO:0007669"/>
    <property type="project" value="UniProtKB-KW"/>
</dbReference>
<dbReference type="InterPro" id="IPR050508">
    <property type="entry name" value="Methyltransf_Superfamily"/>
</dbReference>
<evidence type="ECO:0000259" key="1">
    <source>
        <dbReference type="Pfam" id="PF13649"/>
    </source>
</evidence>
<dbReference type="CDD" id="cd02440">
    <property type="entry name" value="AdoMet_MTases"/>
    <property type="match status" value="1"/>
</dbReference>
<dbReference type="PANTHER" id="PTHR42912">
    <property type="entry name" value="METHYLTRANSFERASE"/>
    <property type="match status" value="1"/>
</dbReference>
<accession>A0A4Q7NVV8</accession>
<dbReference type="GO" id="GO:0032259">
    <property type="term" value="P:methylation"/>
    <property type="evidence" value="ECO:0007669"/>
    <property type="project" value="UniProtKB-KW"/>
</dbReference>